<dbReference type="SUPFAM" id="SSF69593">
    <property type="entry name" value="Glycerol-3-phosphate (1)-acyltransferase"/>
    <property type="match status" value="1"/>
</dbReference>
<gene>
    <name evidence="5" type="ORF">MTUNDRAET4_4267</name>
</gene>
<evidence type="ECO:0000256" key="1">
    <source>
        <dbReference type="ARBA" id="ARBA00006432"/>
    </source>
</evidence>
<dbReference type="GO" id="GO:0070566">
    <property type="term" value="F:adenylyltransferase activity"/>
    <property type="evidence" value="ECO:0007669"/>
    <property type="project" value="TreeGrafter"/>
</dbReference>
<dbReference type="GO" id="GO:0071766">
    <property type="term" value="P:Actinobacterium-type cell wall biogenesis"/>
    <property type="evidence" value="ECO:0007669"/>
    <property type="project" value="UniProtKB-ARBA"/>
</dbReference>
<dbReference type="SMART" id="SM00563">
    <property type="entry name" value="PlsC"/>
    <property type="match status" value="1"/>
</dbReference>
<evidence type="ECO:0000256" key="3">
    <source>
        <dbReference type="SAM" id="Phobius"/>
    </source>
</evidence>
<name>A0A4U8Z6B5_METTU</name>
<dbReference type="PANTHER" id="PTHR22754:SF32">
    <property type="entry name" value="DISCO-INTERACTING PROTEIN 2"/>
    <property type="match status" value="1"/>
</dbReference>
<dbReference type="PROSITE" id="PS00455">
    <property type="entry name" value="AMP_BINDING"/>
    <property type="match status" value="1"/>
</dbReference>
<reference evidence="5 6" key="1">
    <citation type="submission" date="2019-03" db="EMBL/GenBank/DDBJ databases">
        <authorList>
            <person name="Kox A.R. M."/>
        </authorList>
    </citation>
    <scope>NUCLEOTIDE SEQUENCE [LARGE SCALE GENOMIC DNA]</scope>
    <source>
        <strain evidence="5">MTUNDRAET4 annotated genome</strain>
    </source>
</reference>
<dbReference type="Pfam" id="PF01553">
    <property type="entry name" value="Acyltransferase"/>
    <property type="match status" value="1"/>
</dbReference>
<feature type="transmembrane region" description="Helical" evidence="3">
    <location>
        <begin position="728"/>
        <end position="753"/>
    </location>
</feature>
<dbReference type="InterPro" id="IPR036736">
    <property type="entry name" value="ACP-like_sf"/>
</dbReference>
<dbReference type="InterPro" id="IPR045851">
    <property type="entry name" value="AMP-bd_C_sf"/>
</dbReference>
<dbReference type="SUPFAM" id="SSF56801">
    <property type="entry name" value="Acetyl-CoA synthetase-like"/>
    <property type="match status" value="1"/>
</dbReference>
<dbReference type="InterPro" id="IPR000873">
    <property type="entry name" value="AMP-dep_synth/lig_dom"/>
</dbReference>
<dbReference type="GO" id="GO:0016874">
    <property type="term" value="F:ligase activity"/>
    <property type="evidence" value="ECO:0007669"/>
    <property type="project" value="UniProtKB-KW"/>
</dbReference>
<evidence type="ECO:0000256" key="2">
    <source>
        <dbReference type="ARBA" id="ARBA00022598"/>
    </source>
</evidence>
<dbReference type="GO" id="GO:0006633">
    <property type="term" value="P:fatty acid biosynthetic process"/>
    <property type="evidence" value="ECO:0007669"/>
    <property type="project" value="TreeGrafter"/>
</dbReference>
<dbReference type="InterPro" id="IPR020845">
    <property type="entry name" value="AMP-binding_CS"/>
</dbReference>
<dbReference type="AlphaFoldDB" id="A0A4U8Z6B5"/>
<dbReference type="Pfam" id="PF00501">
    <property type="entry name" value="AMP-binding"/>
    <property type="match status" value="1"/>
</dbReference>
<keyword evidence="3" id="KW-1133">Transmembrane helix</keyword>
<dbReference type="SUPFAM" id="SSF47336">
    <property type="entry name" value="ACP-like"/>
    <property type="match status" value="1"/>
</dbReference>
<dbReference type="FunFam" id="3.40.50.12780:FF:000013">
    <property type="entry name" value="Long-chain-fatty-acid--AMP ligase FadD32"/>
    <property type="match status" value="1"/>
</dbReference>
<evidence type="ECO:0000313" key="6">
    <source>
        <dbReference type="Proteomes" id="UP000294360"/>
    </source>
</evidence>
<sequence length="963" mass="105905">MPEFLKDFNHFFMPEQPSQTNSLTAVTEREIRERDLIEVIAQLVRELHPQRVRFIDIVPSSRIERDLGIDSLGRTELILRIERAFRVRLPAQTIGEAETVRDLQQALEQAGPRRQRTALESVPVSALPAVPAANQAQTLVEVLEWHAAQHPNRLHLTVLQDEATVLGALTYAELAARAHNVARGLIGRDIAPADRVALMLPTSIDFFIAFFGILCAGAIPVPIYPPMRLSQLEDHLRRQTGILRNAGSCMLITMPEGRRLAALLRPQVESLTAIVSVGDLEASPPPVDLPPINDPNSVALIQYTSGSTGDPKGVVLSHANLLANIRAMGGVMDASSADVFVSWLPLYHDMGLIGAWLGCLHFAAALYVMSPLSFLVRPESWLWAIHRFRATLSASPNFGFELCLNKIADADLEGLDLSSLRMVPNGAEPVSAQTLRRFVDRFGHYGFPACAMAPVYGLAESSVGLAFPPRGRPPLIDRVNRNRLSTEGLAEPASSENSRPLEIVACGQPLPNHEIRIVDEAGYELGERQEGRLEFRGPSTTRGYFRNETKTRELFHDGWLDSADRAYMAGGDVYITGRIKDIIIRAGRHLYPQEIEEGVAEIAGIRKGGVAVFGATDRSSGTERLVVLAETRETDPAVRAGLQARAHEITTDIAGTPPDEIILAPPRTVPKTSSGKIRRSAAKEIYESGHIGPQQRALRWQLLRLALSGVGPQIRRLARASRETIYAAWWWTVLIGAFLLGSLAVLILPRLAWRWSALRWIGRRALSTMGVQLSTSGIDRIPSRGAMLVFNHSSYVDSLILAAVLPGEPAIVAKRELFTQFIAGPLLRRLEIPFVERYDMSGSLADAEELIALAHKGRILVFFPEGTFTRRVGLSEFYLGAFKTAAEANLPVLPGILRGTRSILRSDQWFPRRGAVTVEIGQPVMPSGTDFKAVVQLRDAVRKIILSRCGEPDLGELMKPSVS</sequence>
<accession>A0A4U8Z6B5</accession>
<dbReference type="CDD" id="cd07989">
    <property type="entry name" value="LPLAT_AGPAT-like"/>
    <property type="match status" value="1"/>
</dbReference>
<dbReference type="Gene3D" id="1.10.1200.10">
    <property type="entry name" value="ACP-like"/>
    <property type="match status" value="1"/>
</dbReference>
<dbReference type="InterPro" id="IPR009081">
    <property type="entry name" value="PP-bd_ACP"/>
</dbReference>
<protein>
    <submittedName>
        <fullName evidence="5">Acyl-phosphate glycerol 3-phosphate acyltransferase</fullName>
    </submittedName>
</protein>
<dbReference type="PANTHER" id="PTHR22754">
    <property type="entry name" value="DISCO-INTERACTING PROTEIN 2 DIP2 -RELATED"/>
    <property type="match status" value="1"/>
</dbReference>
<feature type="domain" description="Carrier" evidence="4">
    <location>
        <begin position="27"/>
        <end position="111"/>
    </location>
</feature>
<dbReference type="KEGG" id="mtun:MTUNDRAET4_4267"/>
<dbReference type="Gene3D" id="3.40.50.12780">
    <property type="entry name" value="N-terminal domain of ligase-like"/>
    <property type="match status" value="1"/>
</dbReference>
<dbReference type="Gene3D" id="3.30.300.30">
    <property type="match status" value="1"/>
</dbReference>
<keyword evidence="5" id="KW-0808">Transferase</keyword>
<dbReference type="InterPro" id="IPR002123">
    <property type="entry name" value="Plipid/glycerol_acylTrfase"/>
</dbReference>
<dbReference type="GO" id="GO:0016746">
    <property type="term" value="F:acyltransferase activity"/>
    <property type="evidence" value="ECO:0007669"/>
    <property type="project" value="UniProtKB-KW"/>
</dbReference>
<dbReference type="Pfam" id="PF00550">
    <property type="entry name" value="PP-binding"/>
    <property type="match status" value="1"/>
</dbReference>
<dbReference type="GO" id="GO:0005886">
    <property type="term" value="C:plasma membrane"/>
    <property type="evidence" value="ECO:0007669"/>
    <property type="project" value="TreeGrafter"/>
</dbReference>
<dbReference type="CDD" id="cd05931">
    <property type="entry name" value="FAAL"/>
    <property type="match status" value="1"/>
</dbReference>
<dbReference type="Proteomes" id="UP000294360">
    <property type="component" value="Chromosome"/>
</dbReference>
<dbReference type="EMBL" id="LR536450">
    <property type="protein sequence ID" value="VFU11148.1"/>
    <property type="molecule type" value="Genomic_DNA"/>
</dbReference>
<dbReference type="InterPro" id="IPR040097">
    <property type="entry name" value="FAAL/FAAC"/>
</dbReference>
<keyword evidence="3" id="KW-0472">Membrane</keyword>
<evidence type="ECO:0000259" key="4">
    <source>
        <dbReference type="PROSITE" id="PS50075"/>
    </source>
</evidence>
<proteinExistence type="inferred from homology"/>
<keyword evidence="3" id="KW-0812">Transmembrane</keyword>
<keyword evidence="2" id="KW-0436">Ligase</keyword>
<organism evidence="5 6">
    <name type="scientific">Methylocella tundrae</name>
    <dbReference type="NCBI Taxonomy" id="227605"/>
    <lineage>
        <taxon>Bacteria</taxon>
        <taxon>Pseudomonadati</taxon>
        <taxon>Pseudomonadota</taxon>
        <taxon>Alphaproteobacteria</taxon>
        <taxon>Hyphomicrobiales</taxon>
        <taxon>Beijerinckiaceae</taxon>
        <taxon>Methylocella</taxon>
    </lineage>
</organism>
<comment type="similarity">
    <text evidence="1">Belongs to the ATP-dependent AMP-binding enzyme family.</text>
</comment>
<dbReference type="PROSITE" id="PS50075">
    <property type="entry name" value="CARRIER"/>
    <property type="match status" value="1"/>
</dbReference>
<dbReference type="InterPro" id="IPR042099">
    <property type="entry name" value="ANL_N_sf"/>
</dbReference>
<evidence type="ECO:0000313" key="5">
    <source>
        <dbReference type="EMBL" id="VFU11148.1"/>
    </source>
</evidence>
<keyword evidence="5" id="KW-0012">Acyltransferase</keyword>